<dbReference type="Pfam" id="PF13545">
    <property type="entry name" value="HTH_Crp_2"/>
    <property type="match status" value="1"/>
</dbReference>
<evidence type="ECO:0000313" key="7">
    <source>
        <dbReference type="Proteomes" id="UP000005317"/>
    </source>
</evidence>
<dbReference type="PANTHER" id="PTHR24567">
    <property type="entry name" value="CRP FAMILY TRANSCRIPTIONAL REGULATORY PROTEIN"/>
    <property type="match status" value="1"/>
</dbReference>
<evidence type="ECO:0000259" key="5">
    <source>
        <dbReference type="PROSITE" id="PS51063"/>
    </source>
</evidence>
<feature type="domain" description="Cyclic nucleotide-binding" evidence="4">
    <location>
        <begin position="25"/>
        <end position="146"/>
    </location>
</feature>
<organism evidence="6 7">
    <name type="scientific">Thiothrix nivea (strain ATCC 35100 / DSM 5205 / JP2)</name>
    <dbReference type="NCBI Taxonomy" id="870187"/>
    <lineage>
        <taxon>Bacteria</taxon>
        <taxon>Pseudomonadati</taxon>
        <taxon>Pseudomonadota</taxon>
        <taxon>Gammaproteobacteria</taxon>
        <taxon>Thiotrichales</taxon>
        <taxon>Thiotrichaceae</taxon>
        <taxon>Thiothrix</taxon>
    </lineage>
</organism>
<dbReference type="InterPro" id="IPR036390">
    <property type="entry name" value="WH_DNA-bd_sf"/>
</dbReference>
<reference evidence="7" key="1">
    <citation type="journal article" date="2011" name="Stand. Genomic Sci.">
        <title>Genome sequence of the filamentous, gliding Thiothrix nivea neotype strain (JP2(T)).</title>
        <authorList>
            <person name="Lapidus A."/>
            <person name="Nolan M."/>
            <person name="Lucas S."/>
            <person name="Glavina Del Rio T."/>
            <person name="Tice H."/>
            <person name="Cheng J.F."/>
            <person name="Tapia R."/>
            <person name="Han C."/>
            <person name="Goodwin L."/>
            <person name="Pitluck S."/>
            <person name="Liolios K."/>
            <person name="Pagani I."/>
            <person name="Ivanova N."/>
            <person name="Huntemann M."/>
            <person name="Mavromatis K."/>
            <person name="Mikhailova N."/>
            <person name="Pati A."/>
            <person name="Chen A."/>
            <person name="Palaniappan K."/>
            <person name="Land M."/>
            <person name="Brambilla E.M."/>
            <person name="Rohde M."/>
            <person name="Abt B."/>
            <person name="Verbarg S."/>
            <person name="Goker M."/>
            <person name="Bristow J."/>
            <person name="Eisen J.A."/>
            <person name="Markowitz V."/>
            <person name="Hugenholtz P."/>
            <person name="Kyrpides N.C."/>
            <person name="Klenk H.P."/>
            <person name="Woyke T."/>
        </authorList>
    </citation>
    <scope>NUCLEOTIDE SEQUENCE [LARGE SCALE GENOMIC DNA]</scope>
    <source>
        <strain evidence="7">ATCC 35100 / DSM 5205 / JP2</strain>
    </source>
</reference>
<evidence type="ECO:0000256" key="1">
    <source>
        <dbReference type="ARBA" id="ARBA00023015"/>
    </source>
</evidence>
<dbReference type="Pfam" id="PF00027">
    <property type="entry name" value="cNMP_binding"/>
    <property type="match status" value="1"/>
</dbReference>
<dbReference type="PROSITE" id="PS51063">
    <property type="entry name" value="HTH_CRP_2"/>
    <property type="match status" value="1"/>
</dbReference>
<name>A0A656HCL4_THINJ</name>
<dbReference type="InterPro" id="IPR036388">
    <property type="entry name" value="WH-like_DNA-bd_sf"/>
</dbReference>
<keyword evidence="3" id="KW-0804">Transcription</keyword>
<dbReference type="InterPro" id="IPR050397">
    <property type="entry name" value="Env_Response_Regulators"/>
</dbReference>
<dbReference type="SMART" id="SM00419">
    <property type="entry name" value="HTH_CRP"/>
    <property type="match status" value="1"/>
</dbReference>
<dbReference type="RefSeq" id="WP_002707164.1">
    <property type="nucleotide sequence ID" value="NZ_JH651384.1"/>
</dbReference>
<dbReference type="GO" id="GO:0003700">
    <property type="term" value="F:DNA-binding transcription factor activity"/>
    <property type="evidence" value="ECO:0007669"/>
    <property type="project" value="TreeGrafter"/>
</dbReference>
<dbReference type="SUPFAM" id="SSF51206">
    <property type="entry name" value="cAMP-binding domain-like"/>
    <property type="match status" value="1"/>
</dbReference>
<accession>A0A656HCL4</accession>
<protein>
    <submittedName>
        <fullName evidence="6">Transcriptional regulator, Crp/Fnr family</fullName>
    </submittedName>
</protein>
<sequence>MASQSADAPVKLKNRVIQLLRKSPLLQAFSLQQFDTLIQQAKMHQLAEGEMLFRQDQPLQEVFVCISGCIKLFHLTADGHEKIINIVSPGQNFAEAMLFTEGNVCHMNAAALKQAEVIGINADQFKAFLGESPSLCFSVMSLLSKRIQWLLDEVDRLTLHNATFRLVYFLLETHQHPNYCNIISLDVPKHVIASRLSVRPETLSRILKNLIEQGLISVHDHKIELVDVDGLKAMLSLGI</sequence>
<dbReference type="SUPFAM" id="SSF46785">
    <property type="entry name" value="Winged helix' DNA-binding domain"/>
    <property type="match status" value="1"/>
</dbReference>
<evidence type="ECO:0000259" key="4">
    <source>
        <dbReference type="PROSITE" id="PS50042"/>
    </source>
</evidence>
<feature type="domain" description="HTH crp-type" evidence="5">
    <location>
        <begin position="160"/>
        <end position="229"/>
    </location>
</feature>
<dbReference type="Gene3D" id="2.60.120.10">
    <property type="entry name" value="Jelly Rolls"/>
    <property type="match status" value="1"/>
</dbReference>
<dbReference type="InterPro" id="IPR012318">
    <property type="entry name" value="HTH_CRP"/>
</dbReference>
<dbReference type="Gene3D" id="1.10.10.10">
    <property type="entry name" value="Winged helix-like DNA-binding domain superfamily/Winged helix DNA-binding domain"/>
    <property type="match status" value="1"/>
</dbReference>
<dbReference type="InterPro" id="IPR018490">
    <property type="entry name" value="cNMP-bd_dom_sf"/>
</dbReference>
<dbReference type="PROSITE" id="PS50042">
    <property type="entry name" value="CNMP_BINDING_3"/>
    <property type="match status" value="1"/>
</dbReference>
<gene>
    <name evidence="6" type="ORF">Thini_0572</name>
</gene>
<dbReference type="PANTHER" id="PTHR24567:SF26">
    <property type="entry name" value="REGULATORY PROTEIN YEIL"/>
    <property type="match status" value="1"/>
</dbReference>
<keyword evidence="2" id="KW-0238">DNA-binding</keyword>
<dbReference type="GO" id="GO:0005829">
    <property type="term" value="C:cytosol"/>
    <property type="evidence" value="ECO:0007669"/>
    <property type="project" value="TreeGrafter"/>
</dbReference>
<dbReference type="InterPro" id="IPR014710">
    <property type="entry name" value="RmlC-like_jellyroll"/>
</dbReference>
<keyword evidence="7" id="KW-1185">Reference proteome</keyword>
<evidence type="ECO:0000256" key="2">
    <source>
        <dbReference type="ARBA" id="ARBA00023125"/>
    </source>
</evidence>
<dbReference type="AlphaFoldDB" id="A0A656HCL4"/>
<dbReference type="SMART" id="SM00100">
    <property type="entry name" value="cNMP"/>
    <property type="match status" value="1"/>
</dbReference>
<dbReference type="EMBL" id="JH651384">
    <property type="protein sequence ID" value="EIJ33210.1"/>
    <property type="molecule type" value="Genomic_DNA"/>
</dbReference>
<evidence type="ECO:0000313" key="6">
    <source>
        <dbReference type="EMBL" id="EIJ33210.1"/>
    </source>
</evidence>
<dbReference type="OrthoDB" id="9777588at2"/>
<evidence type="ECO:0000256" key="3">
    <source>
        <dbReference type="ARBA" id="ARBA00023163"/>
    </source>
</evidence>
<dbReference type="InterPro" id="IPR000595">
    <property type="entry name" value="cNMP-bd_dom"/>
</dbReference>
<proteinExistence type="predicted"/>
<keyword evidence="1" id="KW-0805">Transcription regulation</keyword>
<dbReference type="CDD" id="cd00038">
    <property type="entry name" value="CAP_ED"/>
    <property type="match status" value="1"/>
</dbReference>
<dbReference type="Proteomes" id="UP000005317">
    <property type="component" value="Unassembled WGS sequence"/>
</dbReference>
<dbReference type="GO" id="GO:0003677">
    <property type="term" value="F:DNA binding"/>
    <property type="evidence" value="ECO:0007669"/>
    <property type="project" value="UniProtKB-KW"/>
</dbReference>